<comment type="similarity">
    <text evidence="1">Belongs to the short-chain dehydrogenases/reductases (SDR) family.</text>
</comment>
<proteinExistence type="inferred from homology"/>
<dbReference type="AlphaFoldDB" id="X0HAA2"/>
<dbReference type="GO" id="GO:0005737">
    <property type="term" value="C:cytoplasm"/>
    <property type="evidence" value="ECO:0007669"/>
    <property type="project" value="TreeGrafter"/>
</dbReference>
<dbReference type="InterPro" id="IPR036291">
    <property type="entry name" value="NAD(P)-bd_dom_sf"/>
</dbReference>
<dbReference type="PANTHER" id="PTHR44229:SF4">
    <property type="entry name" value="15-HYDROXYPROSTAGLANDIN DEHYDROGENASE [NAD(+)]"/>
    <property type="match status" value="1"/>
</dbReference>
<dbReference type="EMBL" id="KK033280">
    <property type="protein sequence ID" value="EXL68846.1"/>
    <property type="molecule type" value="Genomic_DNA"/>
</dbReference>
<dbReference type="Gene3D" id="3.40.50.720">
    <property type="entry name" value="NAD(P)-binding Rossmann-like Domain"/>
    <property type="match status" value="1"/>
</dbReference>
<gene>
    <name evidence="4" type="ORF">FOPG_15137</name>
</gene>
<dbReference type="SUPFAM" id="SSF51735">
    <property type="entry name" value="NAD(P)-binding Rossmann-fold domains"/>
    <property type="match status" value="1"/>
</dbReference>
<dbReference type="InterPro" id="IPR002347">
    <property type="entry name" value="SDR_fam"/>
</dbReference>
<dbReference type="PRINTS" id="PR00081">
    <property type="entry name" value="GDHRDH"/>
</dbReference>
<name>X0HAA2_FUSOX</name>
<dbReference type="PANTHER" id="PTHR44229">
    <property type="entry name" value="15-HYDROXYPROSTAGLANDIN DEHYDROGENASE [NAD(+)]"/>
    <property type="match status" value="1"/>
</dbReference>
<dbReference type="Proteomes" id="UP000030676">
    <property type="component" value="Unassembled WGS sequence"/>
</dbReference>
<evidence type="ECO:0000313" key="4">
    <source>
        <dbReference type="EMBL" id="EXL68846.1"/>
    </source>
</evidence>
<dbReference type="PROSITE" id="PS00061">
    <property type="entry name" value="ADH_SHORT"/>
    <property type="match status" value="1"/>
</dbReference>
<reference evidence="4" key="1">
    <citation type="submission" date="2011-11" db="EMBL/GenBank/DDBJ databases">
        <title>The Genome Sequence of Fusarium oxysporum PHW808.</title>
        <authorList>
            <consortium name="The Broad Institute Genome Sequencing Platform"/>
            <person name="Ma L.-J."/>
            <person name="Gale L.R."/>
            <person name="Schwartz D.C."/>
            <person name="Zhou S."/>
            <person name="Corby-Kistler H."/>
            <person name="Young S.K."/>
            <person name="Zeng Q."/>
            <person name="Gargeya S."/>
            <person name="Fitzgerald M."/>
            <person name="Haas B."/>
            <person name="Abouelleil A."/>
            <person name="Alvarado L."/>
            <person name="Arachchi H.M."/>
            <person name="Berlin A."/>
            <person name="Brown A."/>
            <person name="Chapman S.B."/>
            <person name="Chen Z."/>
            <person name="Dunbar C."/>
            <person name="Freedman E."/>
            <person name="Gearin G."/>
            <person name="Goldberg J."/>
            <person name="Griggs A."/>
            <person name="Gujja S."/>
            <person name="Heiman D."/>
            <person name="Howarth C."/>
            <person name="Larson L."/>
            <person name="Lui A."/>
            <person name="MacDonald P.J.P."/>
            <person name="Montmayeur A."/>
            <person name="Murphy C."/>
            <person name="Neiman D."/>
            <person name="Pearson M."/>
            <person name="Priest M."/>
            <person name="Roberts A."/>
            <person name="Saif S."/>
            <person name="Shea T."/>
            <person name="Shenoy N."/>
            <person name="Sisk P."/>
            <person name="Stolte C."/>
            <person name="Sykes S."/>
            <person name="Wortman J."/>
            <person name="Nusbaum C."/>
            <person name="Birren B."/>
        </authorList>
    </citation>
    <scope>NUCLEOTIDE SEQUENCE [LARGE SCALE GENOMIC DNA]</scope>
    <source>
        <strain evidence="4">54008</strain>
    </source>
</reference>
<dbReference type="GO" id="GO:0016616">
    <property type="term" value="F:oxidoreductase activity, acting on the CH-OH group of donors, NAD or NADP as acceptor"/>
    <property type="evidence" value="ECO:0007669"/>
    <property type="project" value="TreeGrafter"/>
</dbReference>
<dbReference type="InterPro" id="IPR020904">
    <property type="entry name" value="Sc_DH/Rdtase_CS"/>
</dbReference>
<dbReference type="Pfam" id="PF00106">
    <property type="entry name" value="adh_short"/>
    <property type="match status" value="1"/>
</dbReference>
<evidence type="ECO:0000256" key="2">
    <source>
        <dbReference type="ARBA" id="ARBA00022857"/>
    </source>
</evidence>
<organism evidence="4">
    <name type="scientific">Fusarium oxysporum f. sp. conglutinans race 2 54008</name>
    <dbReference type="NCBI Taxonomy" id="1089457"/>
    <lineage>
        <taxon>Eukaryota</taxon>
        <taxon>Fungi</taxon>
        <taxon>Dikarya</taxon>
        <taxon>Ascomycota</taxon>
        <taxon>Pezizomycotina</taxon>
        <taxon>Sordariomycetes</taxon>
        <taxon>Hypocreomycetidae</taxon>
        <taxon>Hypocreales</taxon>
        <taxon>Nectriaceae</taxon>
        <taxon>Fusarium</taxon>
        <taxon>Fusarium oxysporum species complex</taxon>
    </lineage>
</organism>
<evidence type="ECO:0000256" key="1">
    <source>
        <dbReference type="ARBA" id="ARBA00006484"/>
    </source>
</evidence>
<reference evidence="4" key="2">
    <citation type="submission" date="2014-03" db="EMBL/GenBank/DDBJ databases">
        <title>The Genome Annotation of Fusarium oxysporum PHW808.</title>
        <authorList>
            <consortium name="The Broad Institute Genomics Platform"/>
            <person name="Ma L.-J."/>
            <person name="Corby-Kistler H."/>
            <person name="Broz K."/>
            <person name="Gale L.R."/>
            <person name="Jonkers W."/>
            <person name="O'Donnell K."/>
            <person name="Ploetz R."/>
            <person name="Steinberg C."/>
            <person name="Schwartz D.C."/>
            <person name="VanEtten H."/>
            <person name="Zhou S."/>
            <person name="Young S.K."/>
            <person name="Zeng Q."/>
            <person name="Gargeya S."/>
            <person name="Fitzgerald M."/>
            <person name="Abouelleil A."/>
            <person name="Alvarado L."/>
            <person name="Chapman S.B."/>
            <person name="Gainer-Dewar J."/>
            <person name="Goldberg J."/>
            <person name="Griggs A."/>
            <person name="Gujja S."/>
            <person name="Hansen M."/>
            <person name="Howarth C."/>
            <person name="Imamovic A."/>
            <person name="Ireland A."/>
            <person name="Larimer J."/>
            <person name="McCowan C."/>
            <person name="Murphy C."/>
            <person name="Pearson M."/>
            <person name="Poon T.W."/>
            <person name="Priest M."/>
            <person name="Roberts A."/>
            <person name="Saif S."/>
            <person name="Shea T."/>
            <person name="Sykes S."/>
            <person name="Wortman J."/>
            <person name="Nusbaum C."/>
            <person name="Birren B."/>
        </authorList>
    </citation>
    <scope>NUCLEOTIDE SEQUENCE</scope>
    <source>
        <strain evidence="4">54008</strain>
    </source>
</reference>
<evidence type="ECO:0000256" key="3">
    <source>
        <dbReference type="ARBA" id="ARBA00023002"/>
    </source>
</evidence>
<sequence length="377" mass="40284">MAARKVAIITGGASGMGLATAISLSAAGWKVHVLDLNKSAGAEATRQNPDLIFTQTDVNSYKCLSSAFDRIFISEGRLDFVFANAGILGLDNFYDKADSLPPPEPRQLSIDINLKAVVTTSYLARQYFLASDNPCQDPVIVITASIASFYAQEFNPLYTASKAGVLGFMRSVAYPFFNDGIRIHAICPGTIRTNLLTNQMMNSFPDEHLTPVEAVVSTVECLIKGGSFTDSTGKHVSGADNCGLAVEIFGPSIFFRDQIEYSSNGLRELCEAASLKNQEANLASSSVPLSFQNLRLGLPLIYSAVIGVPDVLDEIFSALSTPSAEVSISDSQGTSVPETFCISSANFLPVGEEFCFITLVDKSFVDPAFPPGLGLPP</sequence>
<keyword evidence="2" id="KW-0521">NADP</keyword>
<dbReference type="HOGENOM" id="CLU_010194_13_0_1"/>
<evidence type="ECO:0008006" key="5">
    <source>
        <dbReference type="Google" id="ProtNLM"/>
    </source>
</evidence>
<dbReference type="OrthoDB" id="37659at2759"/>
<protein>
    <recommendedName>
        <fullName evidence="5">15-hydroxyprostaglandin dehydrogenase [NAD+]</fullName>
    </recommendedName>
</protein>
<keyword evidence="3" id="KW-0560">Oxidoreductase</keyword>
<accession>X0HAA2</accession>